<feature type="region of interest" description="Disordered" evidence="4">
    <location>
        <begin position="185"/>
        <end position="205"/>
    </location>
</feature>
<accession>A0AAN6WRS1</accession>
<dbReference type="EMBL" id="MU864415">
    <property type="protein sequence ID" value="KAK4186791.1"/>
    <property type="molecule type" value="Genomic_DNA"/>
</dbReference>
<evidence type="ECO:0000256" key="3">
    <source>
        <dbReference type="PROSITE-ProRule" id="PRU00023"/>
    </source>
</evidence>
<feature type="domain" description="Azaphilone pigments biosynthesis cluster protein L N-terminal" evidence="5">
    <location>
        <begin position="3"/>
        <end position="143"/>
    </location>
</feature>
<organism evidence="6 7">
    <name type="scientific">Podospora australis</name>
    <dbReference type="NCBI Taxonomy" id="1536484"/>
    <lineage>
        <taxon>Eukaryota</taxon>
        <taxon>Fungi</taxon>
        <taxon>Dikarya</taxon>
        <taxon>Ascomycota</taxon>
        <taxon>Pezizomycotina</taxon>
        <taxon>Sordariomycetes</taxon>
        <taxon>Sordariomycetidae</taxon>
        <taxon>Sordariales</taxon>
        <taxon>Podosporaceae</taxon>
        <taxon>Podospora</taxon>
    </lineage>
</organism>
<gene>
    <name evidence="6" type="ORF">QBC35DRAFT_436454</name>
</gene>
<evidence type="ECO:0000256" key="4">
    <source>
        <dbReference type="SAM" id="MobiDB-lite"/>
    </source>
</evidence>
<dbReference type="PANTHER" id="PTHR24171:SF10">
    <property type="entry name" value="ANKYRIN REPEAT DOMAIN-CONTAINING PROTEIN 29-LIKE"/>
    <property type="match status" value="1"/>
</dbReference>
<reference evidence="6" key="1">
    <citation type="journal article" date="2023" name="Mol. Phylogenet. Evol.">
        <title>Genome-scale phylogeny and comparative genomics of the fungal order Sordariales.</title>
        <authorList>
            <person name="Hensen N."/>
            <person name="Bonometti L."/>
            <person name="Westerberg I."/>
            <person name="Brannstrom I.O."/>
            <person name="Guillou S."/>
            <person name="Cros-Aarteil S."/>
            <person name="Calhoun S."/>
            <person name="Haridas S."/>
            <person name="Kuo A."/>
            <person name="Mondo S."/>
            <person name="Pangilinan J."/>
            <person name="Riley R."/>
            <person name="LaButti K."/>
            <person name="Andreopoulos B."/>
            <person name="Lipzen A."/>
            <person name="Chen C."/>
            <person name="Yan M."/>
            <person name="Daum C."/>
            <person name="Ng V."/>
            <person name="Clum A."/>
            <person name="Steindorff A."/>
            <person name="Ohm R.A."/>
            <person name="Martin F."/>
            <person name="Silar P."/>
            <person name="Natvig D.O."/>
            <person name="Lalanne C."/>
            <person name="Gautier V."/>
            <person name="Ament-Velasquez S.L."/>
            <person name="Kruys A."/>
            <person name="Hutchinson M.I."/>
            <person name="Powell A.J."/>
            <person name="Barry K."/>
            <person name="Miller A.N."/>
            <person name="Grigoriev I.V."/>
            <person name="Debuchy R."/>
            <person name="Gladieux P."/>
            <person name="Hiltunen Thoren M."/>
            <person name="Johannesson H."/>
        </authorList>
    </citation>
    <scope>NUCLEOTIDE SEQUENCE</scope>
    <source>
        <strain evidence="6">PSN309</strain>
    </source>
</reference>
<dbReference type="InterPro" id="IPR002110">
    <property type="entry name" value="Ankyrin_rpt"/>
</dbReference>
<dbReference type="AlphaFoldDB" id="A0AAN6WRS1"/>
<dbReference type="InterPro" id="IPR031348">
    <property type="entry name" value="PigL_N"/>
</dbReference>
<dbReference type="PANTHER" id="PTHR24171">
    <property type="entry name" value="ANKYRIN REPEAT DOMAIN-CONTAINING PROTEIN 39-RELATED"/>
    <property type="match status" value="1"/>
</dbReference>
<keyword evidence="2 3" id="KW-0040">ANK repeat</keyword>
<dbReference type="SMART" id="SM00248">
    <property type="entry name" value="ANK"/>
    <property type="match status" value="8"/>
</dbReference>
<dbReference type="Pfam" id="PF12796">
    <property type="entry name" value="Ank_2"/>
    <property type="match status" value="3"/>
</dbReference>
<dbReference type="InterPro" id="IPR036770">
    <property type="entry name" value="Ankyrin_rpt-contain_sf"/>
</dbReference>
<dbReference type="Proteomes" id="UP001302126">
    <property type="component" value="Unassembled WGS sequence"/>
</dbReference>
<evidence type="ECO:0000256" key="1">
    <source>
        <dbReference type="ARBA" id="ARBA00022737"/>
    </source>
</evidence>
<protein>
    <submittedName>
        <fullName evidence="6">Ankyrin repeat-containing domain protein</fullName>
    </submittedName>
</protein>
<dbReference type="Pfam" id="PF17111">
    <property type="entry name" value="PigL_N"/>
    <property type="match status" value="1"/>
</dbReference>
<dbReference type="SUPFAM" id="SSF48403">
    <property type="entry name" value="Ankyrin repeat"/>
    <property type="match status" value="2"/>
</dbReference>
<evidence type="ECO:0000313" key="6">
    <source>
        <dbReference type="EMBL" id="KAK4186791.1"/>
    </source>
</evidence>
<dbReference type="Gene3D" id="1.25.40.20">
    <property type="entry name" value="Ankyrin repeat-containing domain"/>
    <property type="match status" value="4"/>
</dbReference>
<evidence type="ECO:0000259" key="5">
    <source>
        <dbReference type="Pfam" id="PF17111"/>
    </source>
</evidence>
<keyword evidence="7" id="KW-1185">Reference proteome</keyword>
<evidence type="ECO:0000313" key="7">
    <source>
        <dbReference type="Proteomes" id="UP001302126"/>
    </source>
</evidence>
<comment type="caution">
    <text evidence="6">The sequence shown here is derived from an EMBL/GenBank/DDBJ whole genome shotgun (WGS) entry which is preliminary data.</text>
</comment>
<dbReference type="PROSITE" id="PS50088">
    <property type="entry name" value="ANK_REPEAT"/>
    <property type="match status" value="3"/>
</dbReference>
<feature type="compositionally biased region" description="Polar residues" evidence="4">
    <location>
        <begin position="195"/>
        <end position="205"/>
    </location>
</feature>
<name>A0AAN6WRS1_9PEZI</name>
<dbReference type="PROSITE" id="PS50297">
    <property type="entry name" value="ANK_REP_REGION"/>
    <property type="match status" value="3"/>
</dbReference>
<feature type="repeat" description="ANK" evidence="3">
    <location>
        <begin position="285"/>
        <end position="317"/>
    </location>
</feature>
<evidence type="ECO:0000256" key="2">
    <source>
        <dbReference type="ARBA" id="ARBA00023043"/>
    </source>
</evidence>
<reference evidence="6" key="2">
    <citation type="submission" date="2023-05" db="EMBL/GenBank/DDBJ databases">
        <authorList>
            <consortium name="Lawrence Berkeley National Laboratory"/>
            <person name="Steindorff A."/>
            <person name="Hensen N."/>
            <person name="Bonometti L."/>
            <person name="Westerberg I."/>
            <person name="Brannstrom I.O."/>
            <person name="Guillou S."/>
            <person name="Cros-Aarteil S."/>
            <person name="Calhoun S."/>
            <person name="Haridas S."/>
            <person name="Kuo A."/>
            <person name="Mondo S."/>
            <person name="Pangilinan J."/>
            <person name="Riley R."/>
            <person name="Labutti K."/>
            <person name="Andreopoulos B."/>
            <person name="Lipzen A."/>
            <person name="Chen C."/>
            <person name="Yanf M."/>
            <person name="Daum C."/>
            <person name="Ng V."/>
            <person name="Clum A."/>
            <person name="Ohm R."/>
            <person name="Martin F."/>
            <person name="Silar P."/>
            <person name="Natvig D."/>
            <person name="Lalanne C."/>
            <person name="Gautier V."/>
            <person name="Ament-Velasquez S.L."/>
            <person name="Kruys A."/>
            <person name="Hutchinson M.I."/>
            <person name="Powell A.J."/>
            <person name="Barry K."/>
            <person name="Miller A.N."/>
            <person name="Grigoriev I.V."/>
            <person name="Debuchy R."/>
            <person name="Gladieux P."/>
            <person name="Thoren M.H."/>
            <person name="Johannesson H."/>
        </authorList>
    </citation>
    <scope>NUCLEOTIDE SEQUENCE</scope>
    <source>
        <strain evidence="6">PSN309</strain>
    </source>
</reference>
<keyword evidence="1" id="KW-0677">Repeat</keyword>
<proteinExistence type="predicted"/>
<feature type="repeat" description="ANK" evidence="3">
    <location>
        <begin position="487"/>
        <end position="520"/>
    </location>
</feature>
<sequence>MSDPLSVVAGVTGVLAFTAKLTQEVITLITTIKDAPRDIADLQFDLKSLSSLVLSAHNVSVRYPLRSEDKPLEDTVRECLEQCQTVIQTIKQRLSMFQGKGKEKGIVRRGMWYLRKPTIRDERDRLRDSKAMVELSITVLNAHLMGKGQQEIIDEMSRGYEKLSRQFRDNNHARRLRRRLHDDLESVSGFGGPPRQSSFSATTEASLPMKKFLQAPDDGDMNDNDDSITIVSSRDFERPMASAKTPMTLPTDVSPVLIQATQAGNTQQVSALLSMGVSPSTRNPDGRTALHFCALHDDVTTATILINSGANIDALDEKLRTPFRVALSNESFGLAALLLRKNCAAFSPSTTDGAPSILPALFEVIRFGDSASRLPSFSELLSALRERLDSTSSKDGVFLVHEAIDRNDDTSLRILLFPGGFDPNRRDAHRVSPIHHAILLGRHALVRILIDNRADPNDFLPSNPTKKMLNPRKYPWHQLLWDQFNDDGANPLISAARKMNDPQMVGLLLEKGADPNFKVPPGGGNVLGGVCAAHHLPAAKLLIDHGADPNHMDSSGISPMYWAVVLGNEGLLRYMLEKGRGNVNIVYESKQWQLPKWSLLHLAANNGHAGVVSLLLEKGTDVTIKDAQGRTAWDLARGSIRGLIEEKLKEQGVL</sequence>
<feature type="repeat" description="ANK" evidence="3">
    <location>
        <begin position="595"/>
        <end position="627"/>
    </location>
</feature>